<dbReference type="KEGG" id="goq:ACH46_14635"/>
<keyword evidence="2" id="KW-1003">Cell membrane</keyword>
<keyword evidence="10" id="KW-1185">Reference proteome</keyword>
<evidence type="ECO:0000259" key="8">
    <source>
        <dbReference type="PROSITE" id="PS50850"/>
    </source>
</evidence>
<dbReference type="GO" id="GO:0022857">
    <property type="term" value="F:transmembrane transporter activity"/>
    <property type="evidence" value="ECO:0007669"/>
    <property type="project" value="InterPro"/>
</dbReference>
<feature type="transmembrane region" description="Helical" evidence="7">
    <location>
        <begin position="38"/>
        <end position="59"/>
    </location>
</feature>
<evidence type="ECO:0000256" key="6">
    <source>
        <dbReference type="SAM" id="MobiDB-lite"/>
    </source>
</evidence>
<dbReference type="EMBL" id="CP011853">
    <property type="protein sequence ID" value="ALG85483.1"/>
    <property type="molecule type" value="Genomic_DNA"/>
</dbReference>
<feature type="domain" description="Major facilitator superfamily (MFS) profile" evidence="8">
    <location>
        <begin position="1"/>
        <end position="374"/>
    </location>
</feature>
<evidence type="ECO:0000256" key="1">
    <source>
        <dbReference type="ARBA" id="ARBA00004651"/>
    </source>
</evidence>
<keyword evidence="5 7" id="KW-0472">Membrane</keyword>
<feature type="transmembrane region" description="Helical" evidence="7">
    <location>
        <begin position="274"/>
        <end position="303"/>
    </location>
</feature>
<keyword evidence="4 7" id="KW-1133">Transmembrane helix</keyword>
<dbReference type="Pfam" id="PF07690">
    <property type="entry name" value="MFS_1"/>
    <property type="match status" value="1"/>
</dbReference>
<proteinExistence type="predicted"/>
<dbReference type="InterPro" id="IPR050189">
    <property type="entry name" value="MFS_Efflux_Transporters"/>
</dbReference>
<feature type="transmembrane region" description="Helical" evidence="7">
    <location>
        <begin position="199"/>
        <end position="224"/>
    </location>
</feature>
<evidence type="ECO:0000256" key="4">
    <source>
        <dbReference type="ARBA" id="ARBA00022989"/>
    </source>
</evidence>
<dbReference type="GO" id="GO:0005886">
    <property type="term" value="C:plasma membrane"/>
    <property type="evidence" value="ECO:0007669"/>
    <property type="project" value="UniProtKB-SubCell"/>
</dbReference>
<feature type="transmembrane region" description="Helical" evidence="7">
    <location>
        <begin position="66"/>
        <end position="85"/>
    </location>
</feature>
<reference evidence="10" key="1">
    <citation type="submission" date="2015-06" db="EMBL/GenBank/DDBJ databases">
        <title>Complete genome sequence and metabolic analysis of phthalate degradation pathway in Gordonia sp. QH-11.</title>
        <authorList>
            <person name="Jin D."/>
            <person name="Kong X."/>
            <person name="Bai Z."/>
        </authorList>
    </citation>
    <scope>NUCLEOTIDE SEQUENCE [LARGE SCALE GENOMIC DNA]</scope>
    <source>
        <strain evidence="10">QH-11</strain>
    </source>
</reference>
<dbReference type="InterPro" id="IPR020846">
    <property type="entry name" value="MFS_dom"/>
</dbReference>
<feature type="region of interest" description="Disordered" evidence="6">
    <location>
        <begin position="381"/>
        <end position="409"/>
    </location>
</feature>
<dbReference type="SUPFAM" id="SSF103473">
    <property type="entry name" value="MFS general substrate transporter"/>
    <property type="match status" value="1"/>
</dbReference>
<dbReference type="AlphaFoldDB" id="A0A0N9NED5"/>
<name>A0A0N9NED5_9ACTN</name>
<feature type="transmembrane region" description="Helical" evidence="7">
    <location>
        <begin position="124"/>
        <end position="142"/>
    </location>
</feature>
<feature type="transmembrane region" description="Helical" evidence="7">
    <location>
        <begin position="154"/>
        <end position="178"/>
    </location>
</feature>
<feature type="compositionally biased region" description="Low complexity" evidence="6">
    <location>
        <begin position="393"/>
        <end position="402"/>
    </location>
</feature>
<feature type="transmembrane region" description="Helical" evidence="7">
    <location>
        <begin position="91"/>
        <end position="112"/>
    </location>
</feature>
<evidence type="ECO:0000256" key="2">
    <source>
        <dbReference type="ARBA" id="ARBA00022475"/>
    </source>
</evidence>
<feature type="transmembrane region" description="Helical" evidence="7">
    <location>
        <begin position="230"/>
        <end position="253"/>
    </location>
</feature>
<evidence type="ECO:0000313" key="10">
    <source>
        <dbReference type="Proteomes" id="UP000063789"/>
    </source>
</evidence>
<evidence type="ECO:0000313" key="9">
    <source>
        <dbReference type="EMBL" id="ALG85483.1"/>
    </source>
</evidence>
<comment type="subcellular location">
    <subcellularLocation>
        <location evidence="1">Cell membrane</location>
        <topology evidence="1">Multi-pass membrane protein</topology>
    </subcellularLocation>
</comment>
<dbReference type="Proteomes" id="UP000063789">
    <property type="component" value="Chromosome"/>
</dbReference>
<dbReference type="InterPro" id="IPR011701">
    <property type="entry name" value="MFS"/>
</dbReference>
<feature type="transmembrane region" description="Helical" evidence="7">
    <location>
        <begin position="351"/>
        <end position="372"/>
    </location>
</feature>
<sequence length="409" mass="41619">MYILAAGVFALVTSEFAVAGLMPQLAEGLGTDLTRIGYLVTIFALAMAVGGPILTVLLTRVAPKSALLTVIAIFLVGNVLAAAAPSYAVMVVARVISGVASQAFFGLALSLCSRLVAEDMRGRAIGVVMNGLTLGTLLGLPLETFVGGHWGWRAAFWIISAITVVAAALIAAFVHVSGASVEDSMPAATRATVLRRPHLLLAFASSTLIIGATFAAFSFFTPILTEVSGFSVGVVPLLLLAYGAATLIGNIVVARLADRRTIPTMLVGTGLNALFLLGFAVFAGVPAVAVLFMIGIGFVGVTMNPAMAVRVQREGDTSPLVNTVHASFITLGVIIGSAVGSALIPTFGLRAPIVLGVVLAVAALLTIAPALARRPVSSVASSAGTHSAPAAPPARRTVPAEPCATTGSR</sequence>
<gene>
    <name evidence="9" type="ORF">ACH46_14635</name>
</gene>
<evidence type="ECO:0000256" key="5">
    <source>
        <dbReference type="ARBA" id="ARBA00023136"/>
    </source>
</evidence>
<accession>A0A0N9NED5</accession>
<evidence type="ECO:0000256" key="3">
    <source>
        <dbReference type="ARBA" id="ARBA00022692"/>
    </source>
</evidence>
<evidence type="ECO:0000256" key="7">
    <source>
        <dbReference type="SAM" id="Phobius"/>
    </source>
</evidence>
<organism evidence="9 10">
    <name type="scientific">Gordonia phthalatica</name>
    <dbReference type="NCBI Taxonomy" id="1136941"/>
    <lineage>
        <taxon>Bacteria</taxon>
        <taxon>Bacillati</taxon>
        <taxon>Actinomycetota</taxon>
        <taxon>Actinomycetes</taxon>
        <taxon>Mycobacteriales</taxon>
        <taxon>Gordoniaceae</taxon>
        <taxon>Gordonia</taxon>
    </lineage>
</organism>
<dbReference type="PANTHER" id="PTHR43124">
    <property type="entry name" value="PURINE EFFLUX PUMP PBUE"/>
    <property type="match status" value="1"/>
</dbReference>
<dbReference type="PANTHER" id="PTHR43124:SF8">
    <property type="entry name" value="INNER MEMBRANE TRANSPORT PROTEIN YDHP"/>
    <property type="match status" value="1"/>
</dbReference>
<dbReference type="CDD" id="cd17324">
    <property type="entry name" value="MFS_NepI_like"/>
    <property type="match status" value="1"/>
</dbReference>
<reference evidence="9 10" key="2">
    <citation type="journal article" date="2017" name="Int. J. Syst. Evol. Microbiol.">
        <title>Gordonia phthalatica sp. nov., a di-n-butyl phthalate-degrading bacterium isolated from activated sludge.</title>
        <authorList>
            <person name="Jin D."/>
            <person name="Kong X."/>
            <person name="Jia M."/>
            <person name="Yu X."/>
            <person name="Wang X."/>
            <person name="Zhuang X."/>
            <person name="Deng Y."/>
            <person name="Bai Z."/>
        </authorList>
    </citation>
    <scope>NUCLEOTIDE SEQUENCE [LARGE SCALE GENOMIC DNA]</scope>
    <source>
        <strain evidence="9 10">QH-11</strain>
    </source>
</reference>
<dbReference type="Gene3D" id="1.20.1250.20">
    <property type="entry name" value="MFS general substrate transporter like domains"/>
    <property type="match status" value="1"/>
</dbReference>
<dbReference type="InterPro" id="IPR036259">
    <property type="entry name" value="MFS_trans_sf"/>
</dbReference>
<dbReference type="PROSITE" id="PS50850">
    <property type="entry name" value="MFS"/>
    <property type="match status" value="1"/>
</dbReference>
<feature type="transmembrane region" description="Helical" evidence="7">
    <location>
        <begin position="323"/>
        <end position="344"/>
    </location>
</feature>
<keyword evidence="3 7" id="KW-0812">Transmembrane</keyword>
<protein>
    <submittedName>
        <fullName evidence="9">MFS transporter</fullName>
    </submittedName>
</protein>